<keyword evidence="3" id="KW-1185">Reference proteome</keyword>
<dbReference type="PANTHER" id="PTHR35279">
    <property type="match status" value="1"/>
</dbReference>
<reference evidence="2 3" key="1">
    <citation type="submission" date="2019-07" db="EMBL/GenBank/DDBJ databases">
        <authorList>
            <person name="Huq M.A."/>
        </authorList>
    </citation>
    <scope>NUCLEOTIDE SEQUENCE [LARGE SCALE GENOMIC DNA]</scope>
    <source>
        <strain evidence="2 3">MAH-19</strain>
    </source>
</reference>
<keyword evidence="1" id="KW-0732">Signal</keyword>
<sequence>MQNLKSSAKNIICSIALILFFTTLCRAQETVAGWVKYDGNPVLGGSFGTIFDITVLREVGGYSMWSSWRPQKSIALSTSADGLKWTDPVSVLTPNADNKWESDLNRPCVVKKDRLYHMWYTGQADGKSWIGYATSADGKAWTRMSKTPVLSAESPWEKTSVMCPSVIWDAKADIYKMWYSAGEQYEPDAIGYATSTDGINWKKNTENPIFKNDPSNKWEQAKVTACQVIKQQNDYLMFYIGFRDVDYAQIGLARSPDGIHNWVRHPQNPIIRPGNGWDASAVYKPYAIFDGKKWLLWYNGRKDGKEQIGVVLHKGRDLGFTASPN</sequence>
<feature type="chain" id="PRO_5021946744" evidence="1">
    <location>
        <begin position="28"/>
        <end position="325"/>
    </location>
</feature>
<accession>A0A556MTD3</accession>
<dbReference type="EMBL" id="VLPK01000001">
    <property type="protein sequence ID" value="TSJ43137.1"/>
    <property type="molecule type" value="Genomic_DNA"/>
</dbReference>
<dbReference type="SUPFAM" id="SSF75005">
    <property type="entry name" value="Arabinanase/levansucrase/invertase"/>
    <property type="match status" value="1"/>
</dbReference>
<protein>
    <submittedName>
        <fullName evidence="2">Uncharacterized protein</fullName>
    </submittedName>
</protein>
<dbReference type="Gene3D" id="2.115.10.20">
    <property type="entry name" value="Glycosyl hydrolase domain, family 43"/>
    <property type="match status" value="3"/>
</dbReference>
<dbReference type="OrthoDB" id="2534034at2"/>
<evidence type="ECO:0000256" key="1">
    <source>
        <dbReference type="SAM" id="SignalP"/>
    </source>
</evidence>
<comment type="caution">
    <text evidence="2">The sequence shown here is derived from an EMBL/GenBank/DDBJ whole genome shotgun (WGS) entry which is preliminary data.</text>
</comment>
<dbReference type="InterPro" id="IPR023296">
    <property type="entry name" value="Glyco_hydro_beta-prop_sf"/>
</dbReference>
<dbReference type="PANTHER" id="PTHR35279:SF1">
    <property type="entry name" value="ARABINANASE_LEVANSUCRASE_INVERTASE"/>
    <property type="match status" value="1"/>
</dbReference>
<feature type="signal peptide" evidence="1">
    <location>
        <begin position="1"/>
        <end position="27"/>
    </location>
</feature>
<proteinExistence type="predicted"/>
<gene>
    <name evidence="2" type="ORF">FO440_02805</name>
</gene>
<dbReference type="AlphaFoldDB" id="A0A556MTD3"/>
<organism evidence="2 3">
    <name type="scientific">Mucilaginibacter corticis</name>
    <dbReference type="NCBI Taxonomy" id="2597670"/>
    <lineage>
        <taxon>Bacteria</taxon>
        <taxon>Pseudomonadati</taxon>
        <taxon>Bacteroidota</taxon>
        <taxon>Sphingobacteriia</taxon>
        <taxon>Sphingobacteriales</taxon>
        <taxon>Sphingobacteriaceae</taxon>
        <taxon>Mucilaginibacter</taxon>
    </lineage>
</organism>
<dbReference type="Proteomes" id="UP000318733">
    <property type="component" value="Unassembled WGS sequence"/>
</dbReference>
<evidence type="ECO:0000313" key="3">
    <source>
        <dbReference type="Proteomes" id="UP000318733"/>
    </source>
</evidence>
<dbReference type="RefSeq" id="WP_144246702.1">
    <property type="nucleotide sequence ID" value="NZ_VLPK01000001.1"/>
</dbReference>
<evidence type="ECO:0000313" key="2">
    <source>
        <dbReference type="EMBL" id="TSJ43137.1"/>
    </source>
</evidence>
<name>A0A556MTD3_9SPHI</name>